<dbReference type="InterPro" id="IPR029044">
    <property type="entry name" value="Nucleotide-diphossugar_trans"/>
</dbReference>
<evidence type="ECO:0000313" key="4">
    <source>
        <dbReference type="Proteomes" id="UP000002742"/>
    </source>
</evidence>
<dbReference type="AlphaFoldDB" id="C6WXM7"/>
<dbReference type="EMBL" id="CP001672">
    <property type="protein sequence ID" value="ACT48676.1"/>
    <property type="molecule type" value="Genomic_DNA"/>
</dbReference>
<keyword evidence="4" id="KW-1185">Reference proteome</keyword>
<dbReference type="RefSeq" id="WP_015832711.1">
    <property type="nucleotide sequence ID" value="NC_012968.1"/>
</dbReference>
<proteinExistence type="predicted"/>
<keyword evidence="1" id="KW-0460">Magnesium</keyword>
<gene>
    <name evidence="3" type="ordered locus">Mmol_1772</name>
</gene>
<evidence type="ECO:0000259" key="2">
    <source>
        <dbReference type="Pfam" id="PF12804"/>
    </source>
</evidence>
<dbReference type="Gene3D" id="3.90.550.10">
    <property type="entry name" value="Spore Coat Polysaccharide Biosynthesis Protein SpsA, Chain A"/>
    <property type="match status" value="1"/>
</dbReference>
<reference evidence="4" key="1">
    <citation type="submission" date="2009-07" db="EMBL/GenBank/DDBJ databases">
        <title>Complete sequence of Methylotenera mobilis JLW8.</title>
        <authorList>
            <consortium name="US DOE Joint Genome Institute"/>
            <person name="Lucas S."/>
            <person name="Copeland A."/>
            <person name="Lapidus A."/>
            <person name="Glavina del Rio T."/>
            <person name="Tice H."/>
            <person name="Bruce D."/>
            <person name="Goodwin L."/>
            <person name="Pitluck S."/>
            <person name="LaButti K.M."/>
            <person name="Clum A."/>
            <person name="Larimer F."/>
            <person name="Land M."/>
            <person name="Hauser L."/>
            <person name="Kyrpides N."/>
            <person name="Mikhailova N."/>
            <person name="Kayluzhnaya M."/>
            <person name="Chistoserdova L."/>
        </authorList>
    </citation>
    <scope>NUCLEOTIDE SEQUENCE [LARGE SCALE GENOMIC DNA]</scope>
    <source>
        <strain evidence="4">JLW8 / ATCC BAA-1282 / DSM 17540</strain>
    </source>
</reference>
<evidence type="ECO:0000313" key="3">
    <source>
        <dbReference type="EMBL" id="ACT48676.1"/>
    </source>
</evidence>
<dbReference type="OrthoDB" id="5298793at2"/>
<dbReference type="PANTHER" id="PTHR43777">
    <property type="entry name" value="MOLYBDENUM COFACTOR CYTIDYLYLTRANSFERASE"/>
    <property type="match status" value="1"/>
</dbReference>
<reference evidence="3 4" key="2">
    <citation type="journal article" date="2011" name="J. Bacteriol.">
        <title>Genomes of three methylotrophs from a single niche uncover genetic and metabolic divergence of Methylophilaceae.</title>
        <authorList>
            <person name="Lapidus A."/>
            <person name="Clum A."/>
            <person name="Labutti K."/>
            <person name="Kaluzhnaya M.G."/>
            <person name="Lim S."/>
            <person name="Beck D.A."/>
            <person name="Glavina Del Rio T."/>
            <person name="Nolan M."/>
            <person name="Mavromatis K."/>
            <person name="Huntemann M."/>
            <person name="Lucas S."/>
            <person name="Lidstrom M.E."/>
            <person name="Ivanova N."/>
            <person name="Chistoserdova L."/>
        </authorList>
    </citation>
    <scope>NUCLEOTIDE SEQUENCE [LARGE SCALE GENOMIC DNA]</scope>
    <source>
        <strain evidence="4">JLW8 / ATCC BAA-1282 / DSM 17540</strain>
    </source>
</reference>
<feature type="domain" description="MobA-like NTP transferase" evidence="2">
    <location>
        <begin position="3"/>
        <end position="165"/>
    </location>
</feature>
<dbReference type="STRING" id="583345.Mmol_1772"/>
<dbReference type="GO" id="GO:0016779">
    <property type="term" value="F:nucleotidyltransferase activity"/>
    <property type="evidence" value="ECO:0007669"/>
    <property type="project" value="UniProtKB-ARBA"/>
</dbReference>
<dbReference type="CDD" id="cd04182">
    <property type="entry name" value="GT_2_like_f"/>
    <property type="match status" value="1"/>
</dbReference>
<dbReference type="PANTHER" id="PTHR43777:SF1">
    <property type="entry name" value="MOLYBDENUM COFACTOR CYTIDYLYLTRANSFERASE"/>
    <property type="match status" value="1"/>
</dbReference>
<dbReference type="Pfam" id="PF12804">
    <property type="entry name" value="NTP_transf_3"/>
    <property type="match status" value="1"/>
</dbReference>
<evidence type="ECO:0000256" key="1">
    <source>
        <dbReference type="ARBA" id="ARBA00022842"/>
    </source>
</evidence>
<name>C6WXM7_METML</name>
<sequence length="196" mass="21211">MIGILLAAGFSRRFGASNKLLQPMADGRPIALAAAKNLMQAVPDCIAVVRPDNTALATLLRQAGVNVLACEETELEMADSLCAAIRHSANFEAAQQGFVIALADMPYIQPTTIRMVANKLNDRESIVIPTYHGQRGHPVAFAAQYRSELEALKGDEGARAIVKRHTSAICLLPCEDAGILADIDTLQDLEREEFRV</sequence>
<protein>
    <recommendedName>
        <fullName evidence="2">MobA-like NTP transferase domain-containing protein</fullName>
    </recommendedName>
</protein>
<dbReference type="SUPFAM" id="SSF53448">
    <property type="entry name" value="Nucleotide-diphospho-sugar transferases"/>
    <property type="match status" value="1"/>
</dbReference>
<dbReference type="InterPro" id="IPR025877">
    <property type="entry name" value="MobA-like_NTP_Trfase"/>
</dbReference>
<accession>C6WXM7</accession>
<organism evidence="3 4">
    <name type="scientific">Methylotenera mobilis (strain JLW8 / ATCC BAA-1282 / DSM 17540)</name>
    <dbReference type="NCBI Taxonomy" id="583345"/>
    <lineage>
        <taxon>Bacteria</taxon>
        <taxon>Pseudomonadati</taxon>
        <taxon>Pseudomonadota</taxon>
        <taxon>Betaproteobacteria</taxon>
        <taxon>Nitrosomonadales</taxon>
        <taxon>Methylophilaceae</taxon>
        <taxon>Methylotenera</taxon>
    </lineage>
</organism>
<dbReference type="HOGENOM" id="CLU_061980_4_1_4"/>
<dbReference type="KEGG" id="mmb:Mmol_1772"/>
<dbReference type="eggNOG" id="COG2068">
    <property type="taxonomic scope" value="Bacteria"/>
</dbReference>
<dbReference type="Proteomes" id="UP000002742">
    <property type="component" value="Chromosome"/>
</dbReference>